<dbReference type="Pfam" id="PF13539">
    <property type="entry name" value="Peptidase_M15_4"/>
    <property type="match status" value="1"/>
</dbReference>
<sequence>MKKKILLTILAFSFILSANTEQTGIFEIPDDIKTVMRDNSYRQEGPVKLSELVLVRVKYVNFENVERTGGIIIHKKLAGDIEAIFGELYEAKFPIDKIRLIDEYGNSDELSMEDNNTYAFSVRPKTGKKSFSKHAYGFAVDINPVQNPYIKNNVIEPKNSIDYLDRKSIRKGMIVKGDVCYNAFKKRGWTWGGEWKSLKDYQHFEKSL</sequence>
<reference evidence="4" key="1">
    <citation type="submission" date="2009-09" db="EMBL/GenBank/DDBJ databases">
        <title>The complete chromosome of Sebaldella termitidis ATCC 33386.</title>
        <authorList>
            <consortium name="US DOE Joint Genome Institute (JGI-PGF)"/>
            <person name="Lucas S."/>
            <person name="Copeland A."/>
            <person name="Lapidus A."/>
            <person name="Glavina del Rio T."/>
            <person name="Dalin E."/>
            <person name="Tice H."/>
            <person name="Bruce D."/>
            <person name="Goodwin L."/>
            <person name="Pitluck S."/>
            <person name="Kyrpides N."/>
            <person name="Mavromatis K."/>
            <person name="Ivanova N."/>
            <person name="Mikhailova N."/>
            <person name="Sims D."/>
            <person name="Meincke L."/>
            <person name="Brettin T."/>
            <person name="Detter J.C."/>
            <person name="Han C."/>
            <person name="Larimer F."/>
            <person name="Land M."/>
            <person name="Hauser L."/>
            <person name="Markowitz V."/>
            <person name="Cheng J.F."/>
            <person name="Hugenholtz P."/>
            <person name="Woyke T."/>
            <person name="Wu D."/>
            <person name="Eisen J.A."/>
        </authorList>
    </citation>
    <scope>NUCLEOTIDE SEQUENCE [LARGE SCALE GENOMIC DNA]</scope>
    <source>
        <strain evidence="4">ATCC 33386 / NCTC 11300</strain>
    </source>
</reference>
<dbReference type="Proteomes" id="UP000000845">
    <property type="component" value="Chromosome"/>
</dbReference>
<dbReference type="InterPro" id="IPR009045">
    <property type="entry name" value="Zn_M74/Hedgehog-like"/>
</dbReference>
<evidence type="ECO:0000313" key="4">
    <source>
        <dbReference type="Proteomes" id="UP000000845"/>
    </source>
</evidence>
<dbReference type="EMBL" id="CP001739">
    <property type="protein sequence ID" value="ACZ09541.1"/>
    <property type="molecule type" value="Genomic_DNA"/>
</dbReference>
<reference evidence="3 4" key="2">
    <citation type="journal article" date="2010" name="Stand. Genomic Sci.">
        <title>Complete genome sequence of Sebaldella termitidis type strain (NCTC 11300).</title>
        <authorList>
            <person name="Harmon-Smith M."/>
            <person name="Celia L."/>
            <person name="Chertkov O."/>
            <person name="Lapidus A."/>
            <person name="Copeland A."/>
            <person name="Glavina Del Rio T."/>
            <person name="Nolan M."/>
            <person name="Lucas S."/>
            <person name="Tice H."/>
            <person name="Cheng J.F."/>
            <person name="Han C."/>
            <person name="Detter J.C."/>
            <person name="Bruce D."/>
            <person name="Goodwin L."/>
            <person name="Pitluck S."/>
            <person name="Pati A."/>
            <person name="Liolios K."/>
            <person name="Ivanova N."/>
            <person name="Mavromatis K."/>
            <person name="Mikhailova N."/>
            <person name="Chen A."/>
            <person name="Palaniappan K."/>
            <person name="Land M."/>
            <person name="Hauser L."/>
            <person name="Chang Y.J."/>
            <person name="Jeffries C.D."/>
            <person name="Brettin T."/>
            <person name="Goker M."/>
            <person name="Beck B."/>
            <person name="Bristow J."/>
            <person name="Eisen J.A."/>
            <person name="Markowitz V."/>
            <person name="Hugenholtz P."/>
            <person name="Kyrpides N.C."/>
            <person name="Klenk H.P."/>
            <person name="Chen F."/>
        </authorList>
    </citation>
    <scope>NUCLEOTIDE SEQUENCE [LARGE SCALE GENOMIC DNA]</scope>
    <source>
        <strain evidence="4">ATCC 33386 / NCTC 11300</strain>
    </source>
</reference>
<organism evidence="3 4">
    <name type="scientific">Sebaldella termitidis (strain ATCC 33386 / NCTC 11300)</name>
    <dbReference type="NCBI Taxonomy" id="526218"/>
    <lineage>
        <taxon>Bacteria</taxon>
        <taxon>Fusobacteriati</taxon>
        <taxon>Fusobacteriota</taxon>
        <taxon>Fusobacteriia</taxon>
        <taxon>Fusobacteriales</taxon>
        <taxon>Leptotrichiaceae</taxon>
        <taxon>Sebaldella</taxon>
    </lineage>
</organism>
<name>D1AMG7_SEBTE</name>
<dbReference type="RefSeq" id="WP_012862135.1">
    <property type="nucleotide sequence ID" value="NC_013517.1"/>
</dbReference>
<dbReference type="SUPFAM" id="SSF55166">
    <property type="entry name" value="Hedgehog/DD-peptidase"/>
    <property type="match status" value="1"/>
</dbReference>
<accession>D1AMG7</accession>
<keyword evidence="4" id="KW-1185">Reference proteome</keyword>
<evidence type="ECO:0000313" key="3">
    <source>
        <dbReference type="EMBL" id="ACZ09541.1"/>
    </source>
</evidence>
<dbReference type="Gene3D" id="3.30.1380.10">
    <property type="match status" value="1"/>
</dbReference>
<keyword evidence="1" id="KW-0732">Signal</keyword>
<dbReference type="eggNOG" id="COG2843">
    <property type="taxonomic scope" value="Bacteria"/>
</dbReference>
<dbReference type="HOGENOM" id="CLU_066235_3_1_0"/>
<dbReference type="STRING" id="526218.Sterm_2696"/>
<evidence type="ECO:0000256" key="1">
    <source>
        <dbReference type="SAM" id="SignalP"/>
    </source>
</evidence>
<dbReference type="GO" id="GO:0008233">
    <property type="term" value="F:peptidase activity"/>
    <property type="evidence" value="ECO:0007669"/>
    <property type="project" value="InterPro"/>
</dbReference>
<proteinExistence type="predicted"/>
<protein>
    <recommendedName>
        <fullName evidence="2">Peptidase M15C domain-containing protein</fullName>
    </recommendedName>
</protein>
<feature type="chain" id="PRO_5003020914" description="Peptidase M15C domain-containing protein" evidence="1">
    <location>
        <begin position="19"/>
        <end position="208"/>
    </location>
</feature>
<feature type="signal peptide" evidence="1">
    <location>
        <begin position="1"/>
        <end position="18"/>
    </location>
</feature>
<gene>
    <name evidence="3" type="ordered locus">Sterm_2696</name>
</gene>
<evidence type="ECO:0000259" key="2">
    <source>
        <dbReference type="Pfam" id="PF13539"/>
    </source>
</evidence>
<feature type="domain" description="Peptidase M15C" evidence="2">
    <location>
        <begin position="126"/>
        <end position="206"/>
    </location>
</feature>
<dbReference type="InterPro" id="IPR039561">
    <property type="entry name" value="Peptidase_M15C"/>
</dbReference>
<dbReference type="AlphaFoldDB" id="D1AMG7"/>
<dbReference type="KEGG" id="str:Sterm_2696"/>